<dbReference type="GO" id="GO:0003677">
    <property type="term" value="F:DNA binding"/>
    <property type="evidence" value="ECO:0007669"/>
    <property type="project" value="UniProtKB-KW"/>
</dbReference>
<dbReference type="SMART" id="SM00347">
    <property type="entry name" value="HTH_MARR"/>
    <property type="match status" value="1"/>
</dbReference>
<evidence type="ECO:0000256" key="2">
    <source>
        <dbReference type="ARBA" id="ARBA00023125"/>
    </source>
</evidence>
<organism evidence="5 6">
    <name type="scientific">Candidatus Ligilactobacillus excrementigallinarum</name>
    <dbReference type="NCBI Taxonomy" id="2838641"/>
    <lineage>
        <taxon>Bacteria</taxon>
        <taxon>Bacillati</taxon>
        <taxon>Bacillota</taxon>
        <taxon>Bacilli</taxon>
        <taxon>Lactobacillales</taxon>
        <taxon>Lactobacillaceae</taxon>
        <taxon>Ligilactobacillus</taxon>
    </lineage>
</organism>
<dbReference type="InterPro" id="IPR000835">
    <property type="entry name" value="HTH_MarR-typ"/>
</dbReference>
<dbReference type="AlphaFoldDB" id="A0A9D1UWT8"/>
<dbReference type="Gene3D" id="1.10.10.10">
    <property type="entry name" value="Winged helix-like DNA-binding domain superfamily/Winged helix DNA-binding domain"/>
    <property type="match status" value="1"/>
</dbReference>
<feature type="domain" description="HTH marR-type" evidence="4">
    <location>
        <begin position="13"/>
        <end position="144"/>
    </location>
</feature>
<dbReference type="Proteomes" id="UP000823963">
    <property type="component" value="Unassembled WGS sequence"/>
</dbReference>
<evidence type="ECO:0000256" key="3">
    <source>
        <dbReference type="ARBA" id="ARBA00023163"/>
    </source>
</evidence>
<keyword evidence="3" id="KW-0804">Transcription</keyword>
<dbReference type="PANTHER" id="PTHR42756">
    <property type="entry name" value="TRANSCRIPTIONAL REGULATOR, MARR"/>
    <property type="match status" value="1"/>
</dbReference>
<accession>A0A9D1UWT8</accession>
<comment type="caution">
    <text evidence="5">The sequence shown here is derived from an EMBL/GenBank/DDBJ whole genome shotgun (WGS) entry which is preliminary data.</text>
</comment>
<sequence length="152" mass="17744">MSDNKKKEMELLSDKLFMLYSLTTQHENAELANSQFNDITVKDLHLIHTISLDKNQTITQIAKKMSLTKGTLTSSIDKLENLGYVIRQRSVKDRRVINIELTKKGKLLYRLHNREHNEYIKVLTEGLNDQEKQDIDKALDRLIAYLEKSENK</sequence>
<dbReference type="InterPro" id="IPR036390">
    <property type="entry name" value="WH_DNA-bd_sf"/>
</dbReference>
<dbReference type="EMBL" id="DXFP01000036">
    <property type="protein sequence ID" value="HIX01925.1"/>
    <property type="molecule type" value="Genomic_DNA"/>
</dbReference>
<keyword evidence="2" id="KW-0238">DNA-binding</keyword>
<gene>
    <name evidence="5" type="ORF">H9861_04135</name>
</gene>
<dbReference type="InterPro" id="IPR036388">
    <property type="entry name" value="WH-like_DNA-bd_sf"/>
</dbReference>
<dbReference type="GO" id="GO:0003700">
    <property type="term" value="F:DNA-binding transcription factor activity"/>
    <property type="evidence" value="ECO:0007669"/>
    <property type="project" value="InterPro"/>
</dbReference>
<reference evidence="5" key="2">
    <citation type="submission" date="2021-04" db="EMBL/GenBank/DDBJ databases">
        <authorList>
            <person name="Gilroy R."/>
        </authorList>
    </citation>
    <scope>NUCLEOTIDE SEQUENCE</scope>
    <source>
        <strain evidence="5">6627</strain>
    </source>
</reference>
<evidence type="ECO:0000313" key="6">
    <source>
        <dbReference type="Proteomes" id="UP000823963"/>
    </source>
</evidence>
<dbReference type="InterPro" id="IPR023187">
    <property type="entry name" value="Tscrpt_reg_MarR-type_CS"/>
</dbReference>
<protein>
    <submittedName>
        <fullName evidence="5">MarR family transcriptional regulator</fullName>
    </submittedName>
</protein>
<keyword evidence="1" id="KW-0805">Transcription regulation</keyword>
<dbReference type="PRINTS" id="PR00598">
    <property type="entry name" value="HTHMARR"/>
</dbReference>
<evidence type="ECO:0000259" key="4">
    <source>
        <dbReference type="PROSITE" id="PS50995"/>
    </source>
</evidence>
<proteinExistence type="predicted"/>
<dbReference type="PROSITE" id="PS01117">
    <property type="entry name" value="HTH_MARR_1"/>
    <property type="match status" value="1"/>
</dbReference>
<reference evidence="5" key="1">
    <citation type="journal article" date="2021" name="PeerJ">
        <title>Extensive microbial diversity within the chicken gut microbiome revealed by metagenomics and culture.</title>
        <authorList>
            <person name="Gilroy R."/>
            <person name="Ravi A."/>
            <person name="Getino M."/>
            <person name="Pursley I."/>
            <person name="Horton D.L."/>
            <person name="Alikhan N.F."/>
            <person name="Baker D."/>
            <person name="Gharbi K."/>
            <person name="Hall N."/>
            <person name="Watson M."/>
            <person name="Adriaenssens E.M."/>
            <person name="Foster-Nyarko E."/>
            <person name="Jarju S."/>
            <person name="Secka A."/>
            <person name="Antonio M."/>
            <person name="Oren A."/>
            <person name="Chaudhuri R.R."/>
            <person name="La Ragione R."/>
            <person name="Hildebrand F."/>
            <person name="Pallen M.J."/>
        </authorList>
    </citation>
    <scope>NUCLEOTIDE SEQUENCE</scope>
    <source>
        <strain evidence="5">6627</strain>
    </source>
</reference>
<dbReference type="SUPFAM" id="SSF46785">
    <property type="entry name" value="Winged helix' DNA-binding domain"/>
    <property type="match status" value="1"/>
</dbReference>
<dbReference type="PROSITE" id="PS50995">
    <property type="entry name" value="HTH_MARR_2"/>
    <property type="match status" value="1"/>
</dbReference>
<dbReference type="Pfam" id="PF01047">
    <property type="entry name" value="MarR"/>
    <property type="match status" value="1"/>
</dbReference>
<dbReference type="PANTHER" id="PTHR42756:SF1">
    <property type="entry name" value="TRANSCRIPTIONAL REPRESSOR OF EMRAB OPERON"/>
    <property type="match status" value="1"/>
</dbReference>
<name>A0A9D1UWT8_9LACO</name>
<evidence type="ECO:0000313" key="5">
    <source>
        <dbReference type="EMBL" id="HIX01925.1"/>
    </source>
</evidence>
<evidence type="ECO:0000256" key="1">
    <source>
        <dbReference type="ARBA" id="ARBA00023015"/>
    </source>
</evidence>